<protein>
    <submittedName>
        <fullName evidence="1">Uncharacterized protein</fullName>
    </submittedName>
</protein>
<organism evidence="1">
    <name type="scientific">marine sediment metagenome</name>
    <dbReference type="NCBI Taxonomy" id="412755"/>
    <lineage>
        <taxon>unclassified sequences</taxon>
        <taxon>metagenomes</taxon>
        <taxon>ecological metagenomes</taxon>
    </lineage>
</organism>
<dbReference type="AlphaFoldDB" id="A0A0F9QWX0"/>
<comment type="caution">
    <text evidence="1">The sequence shown here is derived from an EMBL/GenBank/DDBJ whole genome shotgun (WGS) entry which is preliminary data.</text>
</comment>
<sequence length="46" mass="5289">MSYAKGIVGFFKQISHAPTIQVFTEAQKEELRLDHLQADSKEDHDE</sequence>
<gene>
    <name evidence="1" type="ORF">LCGC14_0963690</name>
</gene>
<accession>A0A0F9QWX0</accession>
<reference evidence="1" key="1">
    <citation type="journal article" date="2015" name="Nature">
        <title>Complex archaea that bridge the gap between prokaryotes and eukaryotes.</title>
        <authorList>
            <person name="Spang A."/>
            <person name="Saw J.H."/>
            <person name="Jorgensen S.L."/>
            <person name="Zaremba-Niedzwiedzka K."/>
            <person name="Martijn J."/>
            <person name="Lind A.E."/>
            <person name="van Eijk R."/>
            <person name="Schleper C."/>
            <person name="Guy L."/>
            <person name="Ettema T.J."/>
        </authorList>
    </citation>
    <scope>NUCLEOTIDE SEQUENCE</scope>
</reference>
<name>A0A0F9QWX0_9ZZZZ</name>
<evidence type="ECO:0000313" key="1">
    <source>
        <dbReference type="EMBL" id="KKN17656.1"/>
    </source>
</evidence>
<proteinExistence type="predicted"/>
<dbReference type="EMBL" id="LAZR01003501">
    <property type="protein sequence ID" value="KKN17656.1"/>
    <property type="molecule type" value="Genomic_DNA"/>
</dbReference>